<sequence>MTASLGRKIQGEMLRNEHCFIKIESCSGATFENRYPYLSITQWLESNDSMRACRQCESCLIIAGISDIYGQSIEQIMAKLNILIATLRYKYRSVQRVYVHEIINRIKPCWQQQTREAMMNEFFVNITKDYMTWHIHTLYSGGSRHKRRDLKNDGVHLNGTGVLKLVQTIKETFSRYSRVDATNKTPSQEYEGKFRSNNEAGACHSHHSMYGLLPQPTNTAISLTSSQKMILRKDPRQTDKSKVLNIDLPQNYEKKSDIYMARTDAYMEINEHPLKRMIESTNLWLTDLLSKKRISKTVYEKLKSPQDCELPHLYYNPKDHKPGAPLRPIVAQIKSPVARISHFLDKTLRPIFEQHTAHYTLQNTDAFLNHLERLRPEQLEDRLKFYNEKDPYIKLTYEIGKTANSLYVTIFVRCKTARTIVNRKPAAQPYVLPYDSIHPRHIIKNISYAAYIRAIRICSDIADCLRRRS</sequence>
<comment type="caution">
    <text evidence="2">The sequence shown here is derived from an EMBL/GenBank/DDBJ whole genome shotgun (WGS) entry which is preliminary data.</text>
</comment>
<name>A0A8S2F6N5_9BILA</name>
<organism evidence="2 4">
    <name type="scientific">Didymodactylos carnosus</name>
    <dbReference type="NCBI Taxonomy" id="1234261"/>
    <lineage>
        <taxon>Eukaryota</taxon>
        <taxon>Metazoa</taxon>
        <taxon>Spiralia</taxon>
        <taxon>Gnathifera</taxon>
        <taxon>Rotifera</taxon>
        <taxon>Eurotatoria</taxon>
        <taxon>Bdelloidea</taxon>
        <taxon>Philodinida</taxon>
        <taxon>Philodinidae</taxon>
        <taxon>Didymodactylos</taxon>
    </lineage>
</organism>
<reference evidence="2" key="1">
    <citation type="submission" date="2021-02" db="EMBL/GenBank/DDBJ databases">
        <authorList>
            <person name="Nowell W R."/>
        </authorList>
    </citation>
    <scope>NUCLEOTIDE SEQUENCE</scope>
</reference>
<evidence type="ECO:0000313" key="3">
    <source>
        <dbReference type="EMBL" id="CAF4182311.1"/>
    </source>
</evidence>
<protein>
    <recommendedName>
        <fullName evidence="1">Helix-turn-helix domain-containing protein</fullName>
    </recommendedName>
</protein>
<dbReference type="EMBL" id="CAJNOK010024194">
    <property type="protein sequence ID" value="CAF1373507.1"/>
    <property type="molecule type" value="Genomic_DNA"/>
</dbReference>
<gene>
    <name evidence="2" type="ORF">OVA965_LOCUS31779</name>
    <name evidence="3" type="ORF">TMI583_LOCUS32614</name>
</gene>
<dbReference type="Pfam" id="PF26215">
    <property type="entry name" value="HTH_animal"/>
    <property type="match status" value="1"/>
</dbReference>
<dbReference type="PANTHER" id="PTHR21301:SF10">
    <property type="entry name" value="REVERSE TRANSCRIPTASE DOMAIN-CONTAINING PROTEIN"/>
    <property type="match status" value="1"/>
</dbReference>
<dbReference type="Proteomes" id="UP000682733">
    <property type="component" value="Unassembled WGS sequence"/>
</dbReference>
<evidence type="ECO:0000259" key="1">
    <source>
        <dbReference type="Pfam" id="PF26215"/>
    </source>
</evidence>
<accession>A0A8S2F6N5</accession>
<dbReference type="AlphaFoldDB" id="A0A8S2F6N5"/>
<evidence type="ECO:0000313" key="4">
    <source>
        <dbReference type="Proteomes" id="UP000677228"/>
    </source>
</evidence>
<evidence type="ECO:0000313" key="2">
    <source>
        <dbReference type="EMBL" id="CAF1373507.1"/>
    </source>
</evidence>
<dbReference type="Gene3D" id="3.40.50.1110">
    <property type="entry name" value="SGNH hydrolase"/>
    <property type="match status" value="1"/>
</dbReference>
<dbReference type="Proteomes" id="UP000677228">
    <property type="component" value="Unassembled WGS sequence"/>
</dbReference>
<dbReference type="SUPFAM" id="SSF52266">
    <property type="entry name" value="SGNH hydrolase"/>
    <property type="match status" value="1"/>
</dbReference>
<dbReference type="PANTHER" id="PTHR21301">
    <property type="entry name" value="REVERSE TRANSCRIPTASE"/>
    <property type="match status" value="1"/>
</dbReference>
<feature type="domain" description="Helix-turn-helix" evidence="1">
    <location>
        <begin position="430"/>
        <end position="460"/>
    </location>
</feature>
<dbReference type="InterPro" id="IPR058912">
    <property type="entry name" value="HTH_animal"/>
</dbReference>
<dbReference type="EMBL" id="CAJOBA010045860">
    <property type="protein sequence ID" value="CAF4182311.1"/>
    <property type="molecule type" value="Genomic_DNA"/>
</dbReference>
<proteinExistence type="predicted"/>
<dbReference type="InterPro" id="IPR036514">
    <property type="entry name" value="SGNH_hydro_sf"/>
</dbReference>